<dbReference type="SUPFAM" id="SSF51556">
    <property type="entry name" value="Metallo-dependent hydrolases"/>
    <property type="match status" value="1"/>
</dbReference>
<dbReference type="EMBL" id="VHSG01000015">
    <property type="protein sequence ID" value="TQV76040.1"/>
    <property type="molecule type" value="Genomic_DNA"/>
</dbReference>
<protein>
    <submittedName>
        <fullName evidence="2">Amidohydrolase</fullName>
    </submittedName>
</protein>
<dbReference type="GO" id="GO:0016810">
    <property type="term" value="F:hydrolase activity, acting on carbon-nitrogen (but not peptide) bonds"/>
    <property type="evidence" value="ECO:0007669"/>
    <property type="project" value="InterPro"/>
</dbReference>
<organism evidence="2 3">
    <name type="scientific">Exilibacterium tricleocarpae</name>
    <dbReference type="NCBI Taxonomy" id="2591008"/>
    <lineage>
        <taxon>Bacteria</taxon>
        <taxon>Pseudomonadati</taxon>
        <taxon>Pseudomonadota</taxon>
        <taxon>Gammaproteobacteria</taxon>
        <taxon>Cellvibrionales</taxon>
        <taxon>Cellvibrionaceae</taxon>
        <taxon>Exilibacterium</taxon>
    </lineage>
</organism>
<dbReference type="InterPro" id="IPR032466">
    <property type="entry name" value="Metal_Hydrolase"/>
</dbReference>
<evidence type="ECO:0000313" key="3">
    <source>
        <dbReference type="Proteomes" id="UP000319732"/>
    </source>
</evidence>
<dbReference type="PANTHER" id="PTHR22642">
    <property type="entry name" value="IMIDAZOLONEPROPIONASE"/>
    <property type="match status" value="1"/>
</dbReference>
<reference evidence="2 3" key="1">
    <citation type="submission" date="2019-06" db="EMBL/GenBank/DDBJ databases">
        <title>Whole genome sequence for Cellvibrionaceae sp. R142.</title>
        <authorList>
            <person name="Wang G."/>
        </authorList>
    </citation>
    <scope>NUCLEOTIDE SEQUENCE [LARGE SCALE GENOMIC DNA]</scope>
    <source>
        <strain evidence="2 3">R142</strain>
    </source>
</reference>
<evidence type="ECO:0000313" key="2">
    <source>
        <dbReference type="EMBL" id="TQV76040.1"/>
    </source>
</evidence>
<dbReference type="OrthoDB" id="5734927at2"/>
<gene>
    <name evidence="2" type="ORF">FKG94_15640</name>
</gene>
<name>A0A545TFP7_9GAMM</name>
<evidence type="ECO:0000259" key="1">
    <source>
        <dbReference type="Pfam" id="PF07969"/>
    </source>
</evidence>
<dbReference type="Gene3D" id="3.10.310.70">
    <property type="match status" value="1"/>
</dbReference>
<keyword evidence="2" id="KW-0378">Hydrolase</keyword>
<dbReference type="SUPFAM" id="SSF51338">
    <property type="entry name" value="Composite domain of metallo-dependent hydrolases"/>
    <property type="match status" value="1"/>
</dbReference>
<dbReference type="CDD" id="cd01300">
    <property type="entry name" value="YtcJ_like"/>
    <property type="match status" value="1"/>
</dbReference>
<keyword evidence="3" id="KW-1185">Reference proteome</keyword>
<dbReference type="Gene3D" id="3.20.20.140">
    <property type="entry name" value="Metal-dependent hydrolases"/>
    <property type="match status" value="1"/>
</dbReference>
<comment type="caution">
    <text evidence="2">The sequence shown here is derived from an EMBL/GenBank/DDBJ whole genome shotgun (WGS) entry which is preliminary data.</text>
</comment>
<dbReference type="RefSeq" id="WP_142905249.1">
    <property type="nucleotide sequence ID" value="NZ_ML660095.1"/>
</dbReference>
<dbReference type="InterPro" id="IPR033932">
    <property type="entry name" value="YtcJ-like"/>
</dbReference>
<dbReference type="Pfam" id="PF07969">
    <property type="entry name" value="Amidohydro_3"/>
    <property type="match status" value="1"/>
</dbReference>
<dbReference type="AlphaFoldDB" id="A0A545TFP7"/>
<dbReference type="Proteomes" id="UP000319732">
    <property type="component" value="Unassembled WGS sequence"/>
</dbReference>
<dbReference type="Gene3D" id="2.30.40.10">
    <property type="entry name" value="Urease, subunit C, domain 1"/>
    <property type="match status" value="1"/>
</dbReference>
<feature type="domain" description="Amidohydrolase 3" evidence="1">
    <location>
        <begin position="84"/>
        <end position="562"/>
    </location>
</feature>
<dbReference type="InterPro" id="IPR011059">
    <property type="entry name" value="Metal-dep_hydrolase_composite"/>
</dbReference>
<dbReference type="PANTHER" id="PTHR22642:SF2">
    <property type="entry name" value="PROTEIN LONG AFTER FAR-RED 3"/>
    <property type="match status" value="1"/>
</dbReference>
<dbReference type="InterPro" id="IPR013108">
    <property type="entry name" value="Amidohydro_3"/>
</dbReference>
<proteinExistence type="predicted"/>
<accession>A0A545TFP7</accession>
<sequence length="569" mass="62428">MQNKSLDKILGISLSRIVTFCVTVCLTTFPPTGLAESLLITNARGYTFDDRGELRRFSTLLVTDGKVAALGKAELARQYARVKALDLDGKTLLPGLIDAHGHIMGLGYTLLSLDVRDAQDADTVALQVKAFAERNPGSGWIRGRGWNQVLWPGKQFPTAAALDRHLDDRPVWLRRIDGHAGWANTKALAIAGIDRQTQAPAGGEILRDAQGNPTGVLIDNAMALLEAKIPPYTRSEMERALREASGHLLRLGITSVHDAGIDHDTYQLYRQQAQTKQLQLRIYAMLSARDKHLQRMLSNGYIADKDNFLSIRSVKIYADGALGSRGAALLQPYADRPDTKGLLLTPPATLRQLYKAALAARFQINIHGIGDAGVRLALDEFAYAFDKHGGRDLRHRVEHAQVVALDDIPRFKALDIIPSMQPTHATSDKNMAADRLGAERLKGAYAWQTFLRQGSPIAAGSDFPVELANPLFGIHAAVTRQDRKGQPPGGWLAEQSMSIGQALRAFTRDAAYAAHQETVLGGLTPGKWADFVVLDRDIFAIAAADLWPTKVLQTWVAGKPRYDYTETDR</sequence>